<keyword evidence="3" id="KW-1185">Reference proteome</keyword>
<evidence type="ECO:0000313" key="3">
    <source>
        <dbReference type="Proteomes" id="UP000198981"/>
    </source>
</evidence>
<dbReference type="Proteomes" id="UP000198981">
    <property type="component" value="Unassembled WGS sequence"/>
</dbReference>
<dbReference type="InterPro" id="IPR016040">
    <property type="entry name" value="NAD(P)-bd_dom"/>
</dbReference>
<reference evidence="3" key="1">
    <citation type="submission" date="2016-10" db="EMBL/GenBank/DDBJ databases">
        <authorList>
            <person name="Varghese N."/>
            <person name="Submissions S."/>
        </authorList>
    </citation>
    <scope>NUCLEOTIDE SEQUENCE [LARGE SCALE GENOMIC DNA]</scope>
    <source>
        <strain evidence="3">DSM 45722</strain>
    </source>
</reference>
<proteinExistence type="predicted"/>
<protein>
    <submittedName>
        <fullName evidence="2">Uncharacterized conserved protein YbjT, contains NAD(P)-binding and DUF2867 domains</fullName>
    </submittedName>
</protein>
<dbReference type="InterPro" id="IPR051207">
    <property type="entry name" value="ComplexI_NDUFA9_subunit"/>
</dbReference>
<dbReference type="Pfam" id="PF13460">
    <property type="entry name" value="NAD_binding_10"/>
    <property type="match status" value="1"/>
</dbReference>
<dbReference type="STRING" id="1960309.SAMN03159343_3852"/>
<gene>
    <name evidence="2" type="ORF">SAMN03159343_3852</name>
</gene>
<evidence type="ECO:0000259" key="1">
    <source>
        <dbReference type="Pfam" id="PF13460"/>
    </source>
</evidence>
<evidence type="ECO:0000313" key="2">
    <source>
        <dbReference type="EMBL" id="SCX58861.1"/>
    </source>
</evidence>
<name>A0A1G4YZL8_9ACTN</name>
<feature type="domain" description="NAD(P)-binding" evidence="1">
    <location>
        <begin position="15"/>
        <end position="124"/>
    </location>
</feature>
<accession>A0A1G4YZL8</accession>
<dbReference type="Gene3D" id="3.40.50.720">
    <property type="entry name" value="NAD(P)-binding Rossmann-like Domain"/>
    <property type="match status" value="1"/>
</dbReference>
<organism evidence="2 3">
    <name type="scientific">Klenkia marina</name>
    <dbReference type="NCBI Taxonomy" id="1960309"/>
    <lineage>
        <taxon>Bacteria</taxon>
        <taxon>Bacillati</taxon>
        <taxon>Actinomycetota</taxon>
        <taxon>Actinomycetes</taxon>
        <taxon>Geodermatophilales</taxon>
        <taxon>Geodermatophilaceae</taxon>
        <taxon>Klenkia</taxon>
    </lineage>
</organism>
<dbReference type="EMBL" id="FMUH01000007">
    <property type="protein sequence ID" value="SCX58861.1"/>
    <property type="molecule type" value="Genomic_DNA"/>
</dbReference>
<dbReference type="PANTHER" id="PTHR12126">
    <property type="entry name" value="NADH-UBIQUINONE OXIDOREDUCTASE 39 KDA SUBUNIT-RELATED"/>
    <property type="match status" value="1"/>
</dbReference>
<dbReference type="AlphaFoldDB" id="A0A1G4YZL8"/>
<dbReference type="PANTHER" id="PTHR12126:SF11">
    <property type="entry name" value="NADH DEHYDROGENASE [UBIQUINONE] 1 ALPHA SUBCOMPLEX SUBUNIT 9, MITOCHONDRIAL"/>
    <property type="match status" value="1"/>
</dbReference>
<dbReference type="SUPFAM" id="SSF51735">
    <property type="entry name" value="NAD(P)-binding Rossmann-fold domains"/>
    <property type="match status" value="1"/>
</dbReference>
<dbReference type="InterPro" id="IPR036291">
    <property type="entry name" value="NAD(P)-bd_dom_sf"/>
</dbReference>
<sequence length="305" mass="31297">MERADTGRVRTLVTGASGHVGGALVPALLDAGHAVVVLTRDPARLAGRPWLPDVDVVVGDAADDDVLAVACTDGDAAYWLVHALDAGPAFAAADRATARAFARAARRAGVGRLVYLGGPRPVDEPLSAHLRSREEVGALLLASGVPTAVLRAAMVVGPGSASFELLRHTARLPLLPAPAWVRTRVQPVALRDVVTALVGCAGLPAGENRAFDVAGPDVMTYAELVQRYAAVAGLGRRWFVPVPVHVPALAAAGASLVAPVSYDLARALVESLTNTVVAAEDDLAGLIGSPPRLGFEDAVRAALAG</sequence>
<dbReference type="GO" id="GO:0044877">
    <property type="term" value="F:protein-containing complex binding"/>
    <property type="evidence" value="ECO:0007669"/>
    <property type="project" value="TreeGrafter"/>
</dbReference>